<sequence>MDWTASPSTLLRAKGVLDNALCARNWKRKGIVAKGLGRERIGECKGPNVRGVYGQKGGGEICQSRQGKGLRDMYAAFANNPSTFVNNGFHFHSLPNSVPTELQLLPLLFIR</sequence>
<protein>
    <submittedName>
        <fullName evidence="1">Uncharacterized protein</fullName>
    </submittedName>
</protein>
<name>A0A2P5A977_PARAD</name>
<comment type="caution">
    <text evidence="1">The sequence shown here is derived from an EMBL/GenBank/DDBJ whole genome shotgun (WGS) entry which is preliminary data.</text>
</comment>
<accession>A0A2P5A977</accession>
<evidence type="ECO:0000313" key="2">
    <source>
        <dbReference type="Proteomes" id="UP000237105"/>
    </source>
</evidence>
<reference evidence="2" key="1">
    <citation type="submission" date="2016-06" db="EMBL/GenBank/DDBJ databases">
        <title>Parallel loss of symbiosis genes in relatives of nitrogen-fixing non-legume Parasponia.</title>
        <authorList>
            <person name="Van Velzen R."/>
            <person name="Holmer R."/>
            <person name="Bu F."/>
            <person name="Rutten L."/>
            <person name="Van Zeijl A."/>
            <person name="Liu W."/>
            <person name="Santuari L."/>
            <person name="Cao Q."/>
            <person name="Sharma T."/>
            <person name="Shen D."/>
            <person name="Roswanjaya Y."/>
            <person name="Wardhani T."/>
            <person name="Kalhor M.S."/>
            <person name="Jansen J."/>
            <person name="Van den Hoogen J."/>
            <person name="Gungor B."/>
            <person name="Hartog M."/>
            <person name="Hontelez J."/>
            <person name="Verver J."/>
            <person name="Yang W.-C."/>
            <person name="Schijlen E."/>
            <person name="Repin R."/>
            <person name="Schilthuizen M."/>
            <person name="Schranz E."/>
            <person name="Heidstra R."/>
            <person name="Miyata K."/>
            <person name="Fedorova E."/>
            <person name="Kohlen W."/>
            <person name="Bisseling T."/>
            <person name="Smit S."/>
            <person name="Geurts R."/>
        </authorList>
    </citation>
    <scope>NUCLEOTIDE SEQUENCE [LARGE SCALE GENOMIC DNA]</scope>
    <source>
        <strain evidence="2">cv. WU1-14</strain>
    </source>
</reference>
<gene>
    <name evidence="1" type="ORF">PanWU01x14_355450</name>
</gene>
<organism evidence="1 2">
    <name type="scientific">Parasponia andersonii</name>
    <name type="common">Sponia andersonii</name>
    <dbReference type="NCBI Taxonomy" id="3476"/>
    <lineage>
        <taxon>Eukaryota</taxon>
        <taxon>Viridiplantae</taxon>
        <taxon>Streptophyta</taxon>
        <taxon>Embryophyta</taxon>
        <taxon>Tracheophyta</taxon>
        <taxon>Spermatophyta</taxon>
        <taxon>Magnoliopsida</taxon>
        <taxon>eudicotyledons</taxon>
        <taxon>Gunneridae</taxon>
        <taxon>Pentapetalae</taxon>
        <taxon>rosids</taxon>
        <taxon>fabids</taxon>
        <taxon>Rosales</taxon>
        <taxon>Cannabaceae</taxon>
        <taxon>Parasponia</taxon>
    </lineage>
</organism>
<dbReference type="AlphaFoldDB" id="A0A2P5A977"/>
<proteinExistence type="predicted"/>
<dbReference type="Proteomes" id="UP000237105">
    <property type="component" value="Unassembled WGS sequence"/>
</dbReference>
<keyword evidence="2" id="KW-1185">Reference proteome</keyword>
<evidence type="ECO:0000313" key="1">
    <source>
        <dbReference type="EMBL" id="PON33089.1"/>
    </source>
</evidence>
<dbReference type="EMBL" id="JXTB01000758">
    <property type="protein sequence ID" value="PON33089.1"/>
    <property type="molecule type" value="Genomic_DNA"/>
</dbReference>